<organism evidence="1 2">
    <name type="scientific">Elysia marginata</name>
    <dbReference type="NCBI Taxonomy" id="1093978"/>
    <lineage>
        <taxon>Eukaryota</taxon>
        <taxon>Metazoa</taxon>
        <taxon>Spiralia</taxon>
        <taxon>Lophotrochozoa</taxon>
        <taxon>Mollusca</taxon>
        <taxon>Gastropoda</taxon>
        <taxon>Heterobranchia</taxon>
        <taxon>Euthyneura</taxon>
        <taxon>Panpulmonata</taxon>
        <taxon>Sacoglossa</taxon>
        <taxon>Placobranchoidea</taxon>
        <taxon>Plakobranchidae</taxon>
        <taxon>Elysia</taxon>
    </lineage>
</organism>
<evidence type="ECO:0000313" key="2">
    <source>
        <dbReference type="Proteomes" id="UP000762676"/>
    </source>
</evidence>
<reference evidence="1 2" key="1">
    <citation type="journal article" date="2021" name="Elife">
        <title>Chloroplast acquisition without the gene transfer in kleptoplastic sea slugs, Plakobranchus ocellatus.</title>
        <authorList>
            <person name="Maeda T."/>
            <person name="Takahashi S."/>
            <person name="Yoshida T."/>
            <person name="Shimamura S."/>
            <person name="Takaki Y."/>
            <person name="Nagai Y."/>
            <person name="Toyoda A."/>
            <person name="Suzuki Y."/>
            <person name="Arimoto A."/>
            <person name="Ishii H."/>
            <person name="Satoh N."/>
            <person name="Nishiyama T."/>
            <person name="Hasebe M."/>
            <person name="Maruyama T."/>
            <person name="Minagawa J."/>
            <person name="Obokata J."/>
            <person name="Shigenobu S."/>
        </authorList>
    </citation>
    <scope>NUCLEOTIDE SEQUENCE [LARGE SCALE GENOMIC DNA]</scope>
</reference>
<comment type="caution">
    <text evidence="1">The sequence shown here is derived from an EMBL/GenBank/DDBJ whole genome shotgun (WGS) entry which is preliminary data.</text>
</comment>
<dbReference type="EMBL" id="BMAT01004656">
    <property type="protein sequence ID" value="GFR77711.1"/>
    <property type="molecule type" value="Genomic_DNA"/>
</dbReference>
<evidence type="ECO:0008006" key="3">
    <source>
        <dbReference type="Google" id="ProtNLM"/>
    </source>
</evidence>
<protein>
    <recommendedName>
        <fullName evidence="3">Secreted protein</fullName>
    </recommendedName>
</protein>
<evidence type="ECO:0000313" key="1">
    <source>
        <dbReference type="EMBL" id="GFR77711.1"/>
    </source>
</evidence>
<sequence length="95" mass="10743">MQQAASVPSRSTDVTIRRWFFPLYLSCSIFSVAVLDTDRAQYDHGLSLGEGRGRNECARSWVLRGQSRHGFYTQNTEIVSFQCRINSLSLARPTA</sequence>
<dbReference type="Proteomes" id="UP000762676">
    <property type="component" value="Unassembled WGS sequence"/>
</dbReference>
<gene>
    <name evidence="1" type="ORF">ElyMa_002244300</name>
</gene>
<dbReference type="AlphaFoldDB" id="A0AAV4FXP9"/>
<keyword evidence="2" id="KW-1185">Reference proteome</keyword>
<name>A0AAV4FXP9_9GAST</name>
<proteinExistence type="predicted"/>
<accession>A0AAV4FXP9</accession>